<keyword evidence="8 9" id="KW-0408">Iron</keyword>
<evidence type="ECO:0000256" key="3">
    <source>
        <dbReference type="ARBA" id="ARBA00006488"/>
    </source>
</evidence>
<keyword evidence="7 11" id="KW-0249">Electron transport</keyword>
<dbReference type="InterPro" id="IPR002327">
    <property type="entry name" value="Cyt_c_1A/1B"/>
</dbReference>
<keyword evidence="12" id="KW-0472">Membrane</keyword>
<evidence type="ECO:0000256" key="12">
    <source>
        <dbReference type="SAM" id="Phobius"/>
    </source>
</evidence>
<evidence type="ECO:0000256" key="2">
    <source>
        <dbReference type="ARBA" id="ARBA00004569"/>
    </source>
</evidence>
<dbReference type="InterPro" id="IPR009056">
    <property type="entry name" value="Cyt_c-like_dom"/>
</dbReference>
<dbReference type="EMBL" id="CAJVAF010000038">
    <property type="protein sequence ID" value="CAG7589442.1"/>
    <property type="molecule type" value="Genomic_DNA"/>
</dbReference>
<gene>
    <name evidence="14" type="ORF">MHYMCMPASI_00146</name>
</gene>
<evidence type="ECO:0000256" key="7">
    <source>
        <dbReference type="ARBA" id="ARBA00022982"/>
    </source>
</evidence>
<dbReference type="PROSITE" id="PS51007">
    <property type="entry name" value="CYTC"/>
    <property type="match status" value="1"/>
</dbReference>
<feature type="transmembrane region" description="Helical" evidence="12">
    <location>
        <begin position="12"/>
        <end position="32"/>
    </location>
</feature>
<evidence type="ECO:0000256" key="8">
    <source>
        <dbReference type="ARBA" id="ARBA00023004"/>
    </source>
</evidence>
<evidence type="ECO:0000256" key="11">
    <source>
        <dbReference type="RuleBase" id="RU004427"/>
    </source>
</evidence>
<reference evidence="14" key="1">
    <citation type="submission" date="2021-06" db="EMBL/GenBank/DDBJ databases">
        <authorList>
            <person name="Nardi T."/>
            <person name="Nardi T."/>
        </authorList>
    </citation>
    <scope>NUCLEOTIDE SEQUENCE</scope>
</reference>
<feature type="non-terminal residue" evidence="14">
    <location>
        <position position="1"/>
    </location>
</feature>
<proteinExistence type="inferred from homology"/>
<keyword evidence="4 11" id="KW-0813">Transport</keyword>
<evidence type="ECO:0000259" key="13">
    <source>
        <dbReference type="PROSITE" id="PS51007"/>
    </source>
</evidence>
<keyword evidence="15" id="KW-1185">Reference proteome</keyword>
<keyword evidence="11" id="KW-0679">Respiratory chain</keyword>
<dbReference type="GO" id="GO:0005758">
    <property type="term" value="C:mitochondrial intermembrane space"/>
    <property type="evidence" value="ECO:0007669"/>
    <property type="project" value="UniProtKB-SubCell"/>
</dbReference>
<accession>A0A8S4C1G2</accession>
<dbReference type="PRINTS" id="PR00604">
    <property type="entry name" value="CYTCHRMECIAB"/>
</dbReference>
<protein>
    <submittedName>
        <fullName evidence="14">Cytochrome c family protein</fullName>
    </submittedName>
</protein>
<keyword evidence="6 9" id="KW-0479">Metal-binding</keyword>
<comment type="function">
    <text evidence="1 11">Electron carrier protein. The oxidized form of the cytochrome c heme group can accept an electron from the heme group of the cytochrome c1 subunit of cytochrome reductase. Cytochrome c then transfers this electron to the cytochrome oxidase complex, the final protein carrier in the mitochondrial electron-transport chain.</text>
</comment>
<evidence type="ECO:0000256" key="1">
    <source>
        <dbReference type="ARBA" id="ARBA00002555"/>
    </source>
</evidence>
<sequence>VGDNFEFDKIVLAIALGIFVFIFSDNFGNLFYRPVFEPEKRGFEIEVAETNNNMSESASKDLPETLDMHTIMANADAKLGEDVFKKCAVCHTAEKGGVNKVGPNLWGIVNAITAHKSDFAYSAAMLARAQQNLKWDYEILYRYLYAPKKFVPGTKMAFAGIKKDEERANLIAYLRTLSDSPPKLP</sequence>
<evidence type="ECO:0000313" key="14">
    <source>
        <dbReference type="EMBL" id="CAG7589442.1"/>
    </source>
</evidence>
<comment type="caution">
    <text evidence="14">The sequence shown here is derived from an EMBL/GenBank/DDBJ whole genome shotgun (WGS) entry which is preliminary data.</text>
</comment>
<dbReference type="PANTHER" id="PTHR11961">
    <property type="entry name" value="CYTOCHROME C"/>
    <property type="match status" value="1"/>
</dbReference>
<evidence type="ECO:0000256" key="6">
    <source>
        <dbReference type="ARBA" id="ARBA00022723"/>
    </source>
</evidence>
<comment type="PTM">
    <text evidence="11">Binds 1 heme group per subunit.</text>
</comment>
<dbReference type="GO" id="GO:0046872">
    <property type="term" value="F:metal ion binding"/>
    <property type="evidence" value="ECO:0007669"/>
    <property type="project" value="UniProtKB-KW"/>
</dbReference>
<evidence type="ECO:0000256" key="9">
    <source>
        <dbReference type="PROSITE-ProRule" id="PRU00433"/>
    </source>
</evidence>
<evidence type="ECO:0000256" key="10">
    <source>
        <dbReference type="RuleBase" id="RU004426"/>
    </source>
</evidence>
<evidence type="ECO:0000313" key="15">
    <source>
        <dbReference type="Proteomes" id="UP000837675"/>
    </source>
</evidence>
<dbReference type="GO" id="GO:0020037">
    <property type="term" value="F:heme binding"/>
    <property type="evidence" value="ECO:0007669"/>
    <property type="project" value="InterPro"/>
</dbReference>
<evidence type="ECO:0000256" key="5">
    <source>
        <dbReference type="ARBA" id="ARBA00022617"/>
    </source>
</evidence>
<dbReference type="AlphaFoldDB" id="A0A8S4C1G2"/>
<organism evidence="14 15">
    <name type="scientific">Hyalomma marginatum</name>
    <dbReference type="NCBI Taxonomy" id="34627"/>
    <lineage>
        <taxon>Eukaryota</taxon>
        <taxon>Metazoa</taxon>
        <taxon>Ecdysozoa</taxon>
        <taxon>Arthropoda</taxon>
        <taxon>Chelicerata</taxon>
        <taxon>Arachnida</taxon>
        <taxon>Acari</taxon>
        <taxon>Parasitiformes</taxon>
        <taxon>Ixodida</taxon>
        <taxon>Ixodoidea</taxon>
        <taxon>Ixodidae</taxon>
        <taxon>Hyalomminae</taxon>
        <taxon>Hyalomma</taxon>
    </lineage>
</organism>
<evidence type="ECO:0000256" key="4">
    <source>
        <dbReference type="ARBA" id="ARBA00022448"/>
    </source>
</evidence>
<dbReference type="InterPro" id="IPR036909">
    <property type="entry name" value="Cyt_c-like_dom_sf"/>
</dbReference>
<dbReference type="Pfam" id="PF00034">
    <property type="entry name" value="Cytochrom_C"/>
    <property type="match status" value="1"/>
</dbReference>
<keyword evidence="5 9" id="KW-0349">Heme</keyword>
<keyword evidence="12" id="KW-0812">Transmembrane</keyword>
<keyword evidence="12" id="KW-1133">Transmembrane helix</keyword>
<feature type="domain" description="Cytochrome c" evidence="13">
    <location>
        <begin position="75"/>
        <end position="178"/>
    </location>
</feature>
<dbReference type="Gene3D" id="1.10.760.10">
    <property type="entry name" value="Cytochrome c-like domain"/>
    <property type="match status" value="1"/>
</dbReference>
<name>A0A8S4C1G2_9ACAR</name>
<keyword evidence="11" id="KW-0496">Mitochondrion</keyword>
<dbReference type="GO" id="GO:0009055">
    <property type="term" value="F:electron transfer activity"/>
    <property type="evidence" value="ECO:0007669"/>
    <property type="project" value="InterPro"/>
</dbReference>
<dbReference type="SUPFAM" id="SSF46626">
    <property type="entry name" value="Cytochrome c"/>
    <property type="match status" value="1"/>
</dbReference>
<comment type="similarity">
    <text evidence="3 10">Belongs to the cytochrome c family.</text>
</comment>
<dbReference type="Proteomes" id="UP000837675">
    <property type="component" value="Unassembled WGS sequence"/>
</dbReference>
<comment type="subcellular location">
    <subcellularLocation>
        <location evidence="2">Mitochondrion intermembrane space</location>
    </subcellularLocation>
</comment>